<dbReference type="Gene3D" id="1.10.274.20">
    <property type="entry name" value="Phenylalanine ammonia-lyase 1, domain 3"/>
    <property type="match status" value="1"/>
</dbReference>
<dbReference type="GO" id="GO:0016841">
    <property type="term" value="F:ammonia-lyase activity"/>
    <property type="evidence" value="ECO:0007669"/>
    <property type="project" value="InterPro"/>
</dbReference>
<evidence type="ECO:0000313" key="5">
    <source>
        <dbReference type="Proteomes" id="UP000807306"/>
    </source>
</evidence>
<dbReference type="InterPro" id="IPR024083">
    <property type="entry name" value="Fumarase/histidase_N"/>
</dbReference>
<dbReference type="Gene3D" id="1.20.200.10">
    <property type="entry name" value="Fumarase/aspartase (Central domain)"/>
    <property type="match status" value="1"/>
</dbReference>
<evidence type="ECO:0000256" key="1">
    <source>
        <dbReference type="ARBA" id="ARBA00007238"/>
    </source>
</evidence>
<dbReference type="InterPro" id="IPR022313">
    <property type="entry name" value="Phe/His_NH3-lyase_AS"/>
</dbReference>
<dbReference type="PROSITE" id="PS00488">
    <property type="entry name" value="PAL_HISTIDASE"/>
    <property type="match status" value="1"/>
</dbReference>
<dbReference type="Proteomes" id="UP000807306">
    <property type="component" value="Unassembled WGS sequence"/>
</dbReference>
<keyword evidence="5" id="KW-1185">Reference proteome</keyword>
<dbReference type="InterPro" id="IPR001106">
    <property type="entry name" value="Aromatic_Lyase"/>
</dbReference>
<dbReference type="Pfam" id="PF00221">
    <property type="entry name" value="Lyase_aromatic"/>
    <property type="match status" value="1"/>
</dbReference>
<dbReference type="InterPro" id="IPR023144">
    <property type="entry name" value="Phe_NH3-lyase_shielding_dom_sf"/>
</dbReference>
<feature type="region of interest" description="Disordered" evidence="3">
    <location>
        <begin position="1"/>
        <end position="35"/>
    </location>
</feature>
<dbReference type="GO" id="GO:0005737">
    <property type="term" value="C:cytoplasm"/>
    <property type="evidence" value="ECO:0007669"/>
    <property type="project" value="InterPro"/>
</dbReference>
<dbReference type="InterPro" id="IPR005922">
    <property type="entry name" value="Phe_NH3-lyase"/>
</dbReference>
<dbReference type="CDD" id="cd00332">
    <property type="entry name" value="PAL-HAL"/>
    <property type="match status" value="1"/>
</dbReference>
<comment type="caution">
    <text evidence="4">The sequence shown here is derived from an EMBL/GenBank/DDBJ whole genome shotgun (WGS) entry which is preliminary data.</text>
</comment>
<dbReference type="GO" id="GO:0006559">
    <property type="term" value="P:L-phenylalanine catabolic process"/>
    <property type="evidence" value="ECO:0007669"/>
    <property type="project" value="InterPro"/>
</dbReference>
<accession>A0A9P6EIC6</accession>
<dbReference type="Gene3D" id="1.10.275.10">
    <property type="entry name" value="Fumarase/aspartase (N-terminal domain)"/>
    <property type="match status" value="1"/>
</dbReference>
<reference evidence="4" key="1">
    <citation type="submission" date="2020-11" db="EMBL/GenBank/DDBJ databases">
        <authorList>
            <consortium name="DOE Joint Genome Institute"/>
            <person name="Ahrendt S."/>
            <person name="Riley R."/>
            <person name="Andreopoulos W."/>
            <person name="Labutti K."/>
            <person name="Pangilinan J."/>
            <person name="Ruiz-Duenas F.J."/>
            <person name="Barrasa J.M."/>
            <person name="Sanchez-Garcia M."/>
            <person name="Camarero S."/>
            <person name="Miyauchi S."/>
            <person name="Serrano A."/>
            <person name="Linde D."/>
            <person name="Babiker R."/>
            <person name="Drula E."/>
            <person name="Ayuso-Fernandez I."/>
            <person name="Pacheco R."/>
            <person name="Padilla G."/>
            <person name="Ferreira P."/>
            <person name="Barriuso J."/>
            <person name="Kellner H."/>
            <person name="Castanera R."/>
            <person name="Alfaro M."/>
            <person name="Ramirez L."/>
            <person name="Pisabarro A.G."/>
            <person name="Kuo A."/>
            <person name="Tritt A."/>
            <person name="Lipzen A."/>
            <person name="He G."/>
            <person name="Yan M."/>
            <person name="Ng V."/>
            <person name="Cullen D."/>
            <person name="Martin F."/>
            <person name="Rosso M.-N."/>
            <person name="Henrissat B."/>
            <person name="Hibbett D."/>
            <person name="Martinez A.T."/>
            <person name="Grigoriev I.V."/>
        </authorList>
    </citation>
    <scope>NUCLEOTIDE SEQUENCE</scope>
    <source>
        <strain evidence="4">CBS 506.95</strain>
    </source>
</reference>
<dbReference type="EMBL" id="MU157846">
    <property type="protein sequence ID" value="KAF9529392.1"/>
    <property type="molecule type" value="Genomic_DNA"/>
</dbReference>
<dbReference type="PANTHER" id="PTHR10362">
    <property type="entry name" value="HISTIDINE AMMONIA-LYASE"/>
    <property type="match status" value="1"/>
</dbReference>
<dbReference type="AlphaFoldDB" id="A0A9P6EIC6"/>
<sequence length="739" mass="80039">MILPDAPTLNGFGHPDATSSLASTPPTETKSLPLSISSSPDSLLYQFVEAHAAMERYKHHPIKLDGHSLTTAAVVAAARHGAAVQLDDRSEIKDRVQKSRQVVVDKVNSGASIYGLSTGFGGSADTRTDKPIKLGDALVQHQHIGILPTSDTPSSVLPLQDPAHSTTMPESWVRGAMLIRMNSLIRGHSGVRWELIEKMKELMVADITPVVPLRGSISASGDLSPLSYIAGALVGNETIQCYSGSRDSNSRQKVPSHEALKTHGIEPIELGSKEHLGILNGTAFSAAVAALAIDDAMHLALLAQVCTAMGTEALNGTRGNYASFIHATARPHPGQVESAQNIWHLLKGSKLAHMHEEEVNLKEDQYSLRQDRYPLRTSPQFLGPQIEDIVAALTSITRECNSTTDNPLIETETGFIHHGGNFQAMAVTNSMEKTRLALHHIGKLLFSQSTELLNPTMNRGLPPSLAASDPSLNYHAKGVDIATAAYVAELGYLATPVSTHIQSAEMHNQAVNSMALVSARATITSLDVLSMLMASYLYLLCQALDLRTLHTELMNAFSVIIAEELSSGFSSFMSPPEQEAMHASLLQTMTFIFEKTTIMDSADQMQEIASSAIPIMIEFFKESEKTSSPTAAGPSLTNLWTFQNNFARRATEVHATLRREYLTGVRGPTPASAYMGLTKGVYEYVRKDLGVKMHGDENLAMFPNGLGKDNISIGQNISKIYEALRDGKLRSTVISLFLL</sequence>
<proteinExistence type="inferred from homology"/>
<evidence type="ECO:0000313" key="4">
    <source>
        <dbReference type="EMBL" id="KAF9529392.1"/>
    </source>
</evidence>
<evidence type="ECO:0000256" key="3">
    <source>
        <dbReference type="SAM" id="MobiDB-lite"/>
    </source>
</evidence>
<name>A0A9P6EIC6_9AGAR</name>
<organism evidence="4 5">
    <name type="scientific">Crepidotus variabilis</name>
    <dbReference type="NCBI Taxonomy" id="179855"/>
    <lineage>
        <taxon>Eukaryota</taxon>
        <taxon>Fungi</taxon>
        <taxon>Dikarya</taxon>
        <taxon>Basidiomycota</taxon>
        <taxon>Agaricomycotina</taxon>
        <taxon>Agaricomycetes</taxon>
        <taxon>Agaricomycetidae</taxon>
        <taxon>Agaricales</taxon>
        <taxon>Agaricineae</taxon>
        <taxon>Crepidotaceae</taxon>
        <taxon>Crepidotus</taxon>
    </lineage>
</organism>
<protein>
    <submittedName>
        <fullName evidence="4">L-Aspartase-like protein</fullName>
    </submittedName>
</protein>
<comment type="similarity">
    <text evidence="1 2">Belongs to the PAL/histidase family.</text>
</comment>
<feature type="compositionally biased region" description="Polar residues" evidence="3">
    <location>
        <begin position="17"/>
        <end position="30"/>
    </location>
</feature>
<gene>
    <name evidence="4" type="ORF">CPB83DRAFT_906063</name>
</gene>
<dbReference type="NCBIfam" id="TIGR01226">
    <property type="entry name" value="phe_am_lyase"/>
    <property type="match status" value="1"/>
</dbReference>
<evidence type="ECO:0000256" key="2">
    <source>
        <dbReference type="RuleBase" id="RU003954"/>
    </source>
</evidence>
<keyword evidence="2" id="KW-0456">Lyase</keyword>
<dbReference type="SUPFAM" id="SSF48557">
    <property type="entry name" value="L-aspartase-like"/>
    <property type="match status" value="1"/>
</dbReference>
<dbReference type="InterPro" id="IPR008948">
    <property type="entry name" value="L-Aspartase-like"/>
</dbReference>
<dbReference type="OrthoDB" id="10051290at2759"/>